<dbReference type="InterPro" id="IPR042197">
    <property type="entry name" value="Apaf_helical"/>
</dbReference>
<evidence type="ECO:0000313" key="3">
    <source>
        <dbReference type="EMBL" id="GKV19465.1"/>
    </source>
</evidence>
<dbReference type="Gene3D" id="1.10.8.430">
    <property type="entry name" value="Helical domain of apoptotic protease-activating factors"/>
    <property type="match status" value="1"/>
</dbReference>
<sequence length="299" mass="33429">MSCFSIDRVCARRKIALNIKEINQRIDDIVEEKAKYHSLSMSISNTINHPQQRPETSSFVDVSKLCGRDKEKADILNYLWGGSGEEEAGEVIPTISIVGMGGLGKTALAQLIYNDNEVKKHFDRVIWVCVSDLFDEKKVARAIIQGLEKLGDGAAYGLESNPLQFLLERISNSIQGMKYFLVLDDVWDGNKGERWEGLKTTFKFGAPGSRILVTTRDVTVAKMMGSSSSQIIFLEKLTDEQCWSVVKHIALEGRDDQNLEKIGREIAEKCKGLPLAAKTLGSLLKNWTCLWRGEISNVE</sequence>
<dbReference type="PANTHER" id="PTHR36766">
    <property type="entry name" value="PLANT BROAD-SPECTRUM MILDEW RESISTANCE PROTEIN RPW8"/>
    <property type="match status" value="1"/>
</dbReference>
<dbReference type="GO" id="GO:0006952">
    <property type="term" value="P:defense response"/>
    <property type="evidence" value="ECO:0007669"/>
    <property type="project" value="UniProtKB-KW"/>
</dbReference>
<comment type="caution">
    <text evidence="3">The sequence shown here is derived from an EMBL/GenBank/DDBJ whole genome shotgun (WGS) entry which is preliminary data.</text>
</comment>
<dbReference type="FunFam" id="3.40.50.300:FF:001091">
    <property type="entry name" value="Probable disease resistance protein At1g61300"/>
    <property type="match status" value="1"/>
</dbReference>
<dbReference type="Pfam" id="PF00931">
    <property type="entry name" value="NB-ARC"/>
    <property type="match status" value="1"/>
</dbReference>
<evidence type="ECO:0000259" key="2">
    <source>
        <dbReference type="Pfam" id="PF00931"/>
    </source>
</evidence>
<protein>
    <recommendedName>
        <fullName evidence="2">NB-ARC domain-containing protein</fullName>
    </recommendedName>
</protein>
<evidence type="ECO:0000256" key="1">
    <source>
        <dbReference type="ARBA" id="ARBA00022821"/>
    </source>
</evidence>
<dbReference type="EMBL" id="BPVZ01000053">
    <property type="protein sequence ID" value="GKV19465.1"/>
    <property type="molecule type" value="Genomic_DNA"/>
</dbReference>
<organism evidence="3 4">
    <name type="scientific">Rubroshorea leprosula</name>
    <dbReference type="NCBI Taxonomy" id="152421"/>
    <lineage>
        <taxon>Eukaryota</taxon>
        <taxon>Viridiplantae</taxon>
        <taxon>Streptophyta</taxon>
        <taxon>Embryophyta</taxon>
        <taxon>Tracheophyta</taxon>
        <taxon>Spermatophyta</taxon>
        <taxon>Magnoliopsida</taxon>
        <taxon>eudicotyledons</taxon>
        <taxon>Gunneridae</taxon>
        <taxon>Pentapetalae</taxon>
        <taxon>rosids</taxon>
        <taxon>malvids</taxon>
        <taxon>Malvales</taxon>
        <taxon>Dipterocarpaceae</taxon>
        <taxon>Rubroshorea</taxon>
    </lineage>
</organism>
<dbReference type="Gene3D" id="3.40.50.300">
    <property type="entry name" value="P-loop containing nucleotide triphosphate hydrolases"/>
    <property type="match status" value="1"/>
</dbReference>
<dbReference type="SUPFAM" id="SSF52540">
    <property type="entry name" value="P-loop containing nucleoside triphosphate hydrolases"/>
    <property type="match status" value="1"/>
</dbReference>
<dbReference type="PANTHER" id="PTHR36766:SF45">
    <property type="entry name" value="NB-ARC DOMAIN-CONTAINING PROTEIN"/>
    <property type="match status" value="1"/>
</dbReference>
<feature type="domain" description="NB-ARC" evidence="2">
    <location>
        <begin position="92"/>
        <end position="254"/>
    </location>
</feature>
<dbReference type="PRINTS" id="PR00364">
    <property type="entry name" value="DISEASERSIST"/>
</dbReference>
<dbReference type="InterPro" id="IPR027417">
    <property type="entry name" value="P-loop_NTPase"/>
</dbReference>
<reference evidence="3 4" key="1">
    <citation type="journal article" date="2021" name="Commun. Biol.">
        <title>The genome of Shorea leprosula (Dipterocarpaceae) highlights the ecological relevance of drought in aseasonal tropical rainforests.</title>
        <authorList>
            <person name="Ng K.K.S."/>
            <person name="Kobayashi M.J."/>
            <person name="Fawcett J.A."/>
            <person name="Hatakeyama M."/>
            <person name="Paape T."/>
            <person name="Ng C.H."/>
            <person name="Ang C.C."/>
            <person name="Tnah L.H."/>
            <person name="Lee C.T."/>
            <person name="Nishiyama T."/>
            <person name="Sese J."/>
            <person name="O'Brien M.J."/>
            <person name="Copetti D."/>
            <person name="Mohd Noor M.I."/>
            <person name="Ong R.C."/>
            <person name="Putra M."/>
            <person name="Sireger I.Z."/>
            <person name="Indrioko S."/>
            <person name="Kosugi Y."/>
            <person name="Izuno A."/>
            <person name="Isagi Y."/>
            <person name="Lee S.L."/>
            <person name="Shimizu K.K."/>
        </authorList>
    </citation>
    <scope>NUCLEOTIDE SEQUENCE [LARGE SCALE GENOMIC DNA]</scope>
    <source>
        <strain evidence="3">214</strain>
    </source>
</reference>
<dbReference type="GO" id="GO:0043531">
    <property type="term" value="F:ADP binding"/>
    <property type="evidence" value="ECO:0007669"/>
    <property type="project" value="InterPro"/>
</dbReference>
<keyword evidence="4" id="KW-1185">Reference proteome</keyword>
<proteinExistence type="predicted"/>
<dbReference type="InterPro" id="IPR002182">
    <property type="entry name" value="NB-ARC"/>
</dbReference>
<accession>A0AAV5K933</accession>
<evidence type="ECO:0000313" key="4">
    <source>
        <dbReference type="Proteomes" id="UP001054252"/>
    </source>
</evidence>
<keyword evidence="1" id="KW-0611">Plant defense</keyword>
<gene>
    <name evidence="3" type="ORF">SLEP1_g29726</name>
</gene>
<name>A0AAV5K933_9ROSI</name>
<dbReference type="Proteomes" id="UP001054252">
    <property type="component" value="Unassembled WGS sequence"/>
</dbReference>
<dbReference type="AlphaFoldDB" id="A0AAV5K933"/>